<evidence type="ECO:0000313" key="11">
    <source>
        <dbReference type="EMBL" id="MBP2318726.1"/>
    </source>
</evidence>
<feature type="transmembrane region" description="Helical" evidence="10">
    <location>
        <begin position="315"/>
        <end position="337"/>
    </location>
</feature>
<feature type="transmembrane region" description="Helical" evidence="10">
    <location>
        <begin position="349"/>
        <end position="375"/>
    </location>
</feature>
<evidence type="ECO:0000256" key="3">
    <source>
        <dbReference type="ARBA" id="ARBA00022448"/>
    </source>
</evidence>
<dbReference type="EMBL" id="JAGINX010000001">
    <property type="protein sequence ID" value="MBP2318726.1"/>
    <property type="molecule type" value="Genomic_DNA"/>
</dbReference>
<evidence type="ECO:0000256" key="5">
    <source>
        <dbReference type="ARBA" id="ARBA00022692"/>
    </source>
</evidence>
<gene>
    <name evidence="11" type="ORF">JOF45_001745</name>
</gene>
<sequence length="508" mass="54893">MSENTVSDTAPDRTAAQEDLQNGLQQGPPQKSDEERLQEDIPWGVRIAAEWSWRAIVVLIFAGVLIWLLSYVSLLLIPLMVAALLATLLKPLHSLLRRMKIPEVFSAITTILLFLTFVFGLLWLVGQEIAQGFADMADQVTEGAIELVNMADDVAQGFGIDISPDEFQSWLREAQSFVSENSDAILGGAMAVGSVAGNLTIGGILALFTLIFFLADGRRIWDFVVNFVPRKHRPAIHGAGRKGWKALGTYMRVQVFVAAVDAVGIALGAFILGVPLWFPIGVLVFLASFIPIVGAVATGIIAVLLALVANGPVNALLMLGVVLLVQQIESNVLQPIVMGKAVKLHPLAVVLAVTAGSSLLGIAGALFAVPVLAFVNRATQYIAKEEWRNDDLALQMEREQKEALVLQEAARQQQEAKDEEALTALKRRIKESVPGLDPDKPAFSRRGGVSGADRSPMAEGPLEQELDPQQKADLPSGVTGAEAAASQARSKLEEREDAQQEEKDKHDR</sequence>
<keyword evidence="12" id="KW-1185">Reference proteome</keyword>
<protein>
    <submittedName>
        <fullName evidence="11">PurR-regulated permease PerM</fullName>
    </submittedName>
</protein>
<organism evidence="11 12">
    <name type="scientific">Nesterenkonia lacusekhoensis</name>
    <dbReference type="NCBI Taxonomy" id="150832"/>
    <lineage>
        <taxon>Bacteria</taxon>
        <taxon>Bacillati</taxon>
        <taxon>Actinomycetota</taxon>
        <taxon>Actinomycetes</taxon>
        <taxon>Micrococcales</taxon>
        <taxon>Micrococcaceae</taxon>
        <taxon>Nesterenkonia</taxon>
    </lineage>
</organism>
<evidence type="ECO:0000256" key="10">
    <source>
        <dbReference type="SAM" id="Phobius"/>
    </source>
</evidence>
<proteinExistence type="inferred from homology"/>
<reference evidence="11 12" key="1">
    <citation type="submission" date="2021-03" db="EMBL/GenBank/DDBJ databases">
        <title>Sequencing the genomes of 1000 actinobacteria strains.</title>
        <authorList>
            <person name="Klenk H.-P."/>
        </authorList>
    </citation>
    <scope>NUCLEOTIDE SEQUENCE [LARGE SCALE GENOMIC DNA]</scope>
    <source>
        <strain evidence="11 12">DSM 12544</strain>
    </source>
</reference>
<evidence type="ECO:0000256" key="4">
    <source>
        <dbReference type="ARBA" id="ARBA00022475"/>
    </source>
</evidence>
<evidence type="ECO:0000313" key="12">
    <source>
        <dbReference type="Proteomes" id="UP001519331"/>
    </source>
</evidence>
<keyword evidence="7 10" id="KW-0472">Membrane</keyword>
<dbReference type="InterPro" id="IPR002549">
    <property type="entry name" value="AI-2E-like"/>
</dbReference>
<feature type="transmembrane region" description="Helical" evidence="10">
    <location>
        <begin position="284"/>
        <end position="308"/>
    </location>
</feature>
<comment type="similarity">
    <text evidence="2">Belongs to the autoinducer-2 exporter (AI-2E) (TC 2.A.86) family.</text>
</comment>
<keyword evidence="8" id="KW-0175">Coiled coil</keyword>
<dbReference type="Pfam" id="PF01594">
    <property type="entry name" value="AI-2E_transport"/>
    <property type="match status" value="1"/>
</dbReference>
<evidence type="ECO:0000256" key="9">
    <source>
        <dbReference type="SAM" id="MobiDB-lite"/>
    </source>
</evidence>
<evidence type="ECO:0000256" key="8">
    <source>
        <dbReference type="SAM" id="Coils"/>
    </source>
</evidence>
<evidence type="ECO:0000256" key="2">
    <source>
        <dbReference type="ARBA" id="ARBA00009773"/>
    </source>
</evidence>
<name>A0ABS4T2Q5_9MICC</name>
<feature type="transmembrane region" description="Helical" evidence="10">
    <location>
        <begin position="185"/>
        <end position="214"/>
    </location>
</feature>
<feature type="compositionally biased region" description="Basic and acidic residues" evidence="9">
    <location>
        <begin position="490"/>
        <end position="508"/>
    </location>
</feature>
<feature type="transmembrane region" description="Helical" evidence="10">
    <location>
        <begin position="75"/>
        <end position="92"/>
    </location>
</feature>
<dbReference type="RefSeq" id="WP_210049145.1">
    <property type="nucleotide sequence ID" value="NZ_JAGINX010000001.1"/>
</dbReference>
<dbReference type="Proteomes" id="UP001519331">
    <property type="component" value="Unassembled WGS sequence"/>
</dbReference>
<keyword evidence="4" id="KW-1003">Cell membrane</keyword>
<comment type="caution">
    <text evidence="11">The sequence shown here is derived from an EMBL/GenBank/DDBJ whole genome shotgun (WGS) entry which is preliminary data.</text>
</comment>
<feature type="transmembrane region" description="Helical" evidence="10">
    <location>
        <begin position="255"/>
        <end position="278"/>
    </location>
</feature>
<feature type="region of interest" description="Disordered" evidence="9">
    <location>
        <begin position="428"/>
        <end position="508"/>
    </location>
</feature>
<dbReference type="PANTHER" id="PTHR21716">
    <property type="entry name" value="TRANSMEMBRANE PROTEIN"/>
    <property type="match status" value="1"/>
</dbReference>
<dbReference type="PANTHER" id="PTHR21716:SF53">
    <property type="entry name" value="PERMEASE PERM-RELATED"/>
    <property type="match status" value="1"/>
</dbReference>
<feature type="coiled-coil region" evidence="8">
    <location>
        <begin position="382"/>
        <end position="416"/>
    </location>
</feature>
<keyword evidence="5 10" id="KW-0812">Transmembrane</keyword>
<evidence type="ECO:0000256" key="7">
    <source>
        <dbReference type="ARBA" id="ARBA00023136"/>
    </source>
</evidence>
<evidence type="ECO:0000256" key="1">
    <source>
        <dbReference type="ARBA" id="ARBA00004651"/>
    </source>
</evidence>
<keyword evidence="6 10" id="KW-1133">Transmembrane helix</keyword>
<feature type="compositionally biased region" description="Polar residues" evidence="9">
    <location>
        <begin position="19"/>
        <end position="29"/>
    </location>
</feature>
<feature type="transmembrane region" description="Helical" evidence="10">
    <location>
        <begin position="51"/>
        <end position="69"/>
    </location>
</feature>
<feature type="region of interest" description="Disordered" evidence="9">
    <location>
        <begin position="1"/>
        <end position="35"/>
    </location>
</feature>
<feature type="transmembrane region" description="Helical" evidence="10">
    <location>
        <begin position="104"/>
        <end position="126"/>
    </location>
</feature>
<comment type="subcellular location">
    <subcellularLocation>
        <location evidence="1">Cell membrane</location>
        <topology evidence="1">Multi-pass membrane protein</topology>
    </subcellularLocation>
</comment>
<evidence type="ECO:0000256" key="6">
    <source>
        <dbReference type="ARBA" id="ARBA00022989"/>
    </source>
</evidence>
<keyword evidence="3" id="KW-0813">Transport</keyword>
<accession>A0ABS4T2Q5</accession>